<dbReference type="Pfam" id="PF00672">
    <property type="entry name" value="HAMP"/>
    <property type="match status" value="1"/>
</dbReference>
<dbReference type="Pfam" id="PF16448">
    <property type="entry name" value="LapD_MoxY_N"/>
    <property type="match status" value="1"/>
</dbReference>
<keyword evidence="6" id="KW-0812">Transmembrane</keyword>
<evidence type="ECO:0000256" key="2">
    <source>
        <dbReference type="ARBA" id="ARBA00022553"/>
    </source>
</evidence>
<dbReference type="GO" id="GO:0000155">
    <property type="term" value="F:phosphorelay sensor kinase activity"/>
    <property type="evidence" value="ECO:0007669"/>
    <property type="project" value="InterPro"/>
</dbReference>
<dbReference type="InterPro" id="IPR036890">
    <property type="entry name" value="HATPase_C_sf"/>
</dbReference>
<dbReference type="KEGG" id="vei:Veis_3302"/>
<dbReference type="InterPro" id="IPR050482">
    <property type="entry name" value="Sensor_HK_TwoCompSys"/>
</dbReference>
<dbReference type="Gene3D" id="6.10.340.10">
    <property type="match status" value="1"/>
</dbReference>
<dbReference type="InterPro" id="IPR011712">
    <property type="entry name" value="Sig_transdc_His_kin_sub3_dim/P"/>
</dbReference>
<evidence type="ECO:0000256" key="3">
    <source>
        <dbReference type="ARBA" id="ARBA00022679"/>
    </source>
</evidence>
<evidence type="ECO:0000256" key="1">
    <source>
        <dbReference type="ARBA" id="ARBA00004370"/>
    </source>
</evidence>
<keyword evidence="9" id="KW-1185">Reference proteome</keyword>
<keyword evidence="6" id="KW-0472">Membrane</keyword>
<dbReference type="Proteomes" id="UP000000374">
    <property type="component" value="Chromosome"/>
</dbReference>
<dbReference type="SUPFAM" id="SSF158472">
    <property type="entry name" value="HAMP domain-like"/>
    <property type="match status" value="1"/>
</dbReference>
<keyword evidence="4 8" id="KW-0418">Kinase</keyword>
<dbReference type="AlphaFoldDB" id="A1WN25"/>
<feature type="transmembrane region" description="Helical" evidence="6">
    <location>
        <begin position="7"/>
        <end position="28"/>
    </location>
</feature>
<evidence type="ECO:0000259" key="7">
    <source>
        <dbReference type="PROSITE" id="PS50885"/>
    </source>
</evidence>
<dbReference type="PROSITE" id="PS50885">
    <property type="entry name" value="HAMP"/>
    <property type="match status" value="1"/>
</dbReference>
<dbReference type="Pfam" id="PF07730">
    <property type="entry name" value="HisKA_3"/>
    <property type="match status" value="1"/>
</dbReference>
<feature type="transmembrane region" description="Helical" evidence="6">
    <location>
        <begin position="148"/>
        <end position="169"/>
    </location>
</feature>
<evidence type="ECO:0000256" key="6">
    <source>
        <dbReference type="SAM" id="Phobius"/>
    </source>
</evidence>
<protein>
    <submittedName>
        <fullName evidence="8">Histidine kinase, HAMP region domain protein</fullName>
    </submittedName>
</protein>
<dbReference type="GO" id="GO:0016020">
    <property type="term" value="C:membrane"/>
    <property type="evidence" value="ECO:0007669"/>
    <property type="project" value="UniProtKB-SubCell"/>
</dbReference>
<keyword evidence="3" id="KW-0808">Transferase</keyword>
<gene>
    <name evidence="8" type="ordered locus">Veis_3302</name>
</gene>
<evidence type="ECO:0000313" key="8">
    <source>
        <dbReference type="EMBL" id="ABM59032.1"/>
    </source>
</evidence>
<dbReference type="OrthoDB" id="9782588at2"/>
<dbReference type="Gene3D" id="3.30.565.10">
    <property type="entry name" value="Histidine kinase-like ATPase, C-terminal domain"/>
    <property type="match status" value="1"/>
</dbReference>
<dbReference type="EMBL" id="CP000542">
    <property type="protein sequence ID" value="ABM59032.1"/>
    <property type="molecule type" value="Genomic_DNA"/>
</dbReference>
<dbReference type="GO" id="GO:0046983">
    <property type="term" value="F:protein dimerization activity"/>
    <property type="evidence" value="ECO:0007669"/>
    <property type="project" value="InterPro"/>
</dbReference>
<dbReference type="SUPFAM" id="SSF55874">
    <property type="entry name" value="ATPase domain of HSP90 chaperone/DNA topoisomerase II/histidine kinase"/>
    <property type="match status" value="1"/>
</dbReference>
<dbReference type="PANTHER" id="PTHR24421:SF58">
    <property type="entry name" value="SIGNAL TRANSDUCTION HISTIDINE-PROTEIN KINASE_PHOSPHATASE UHPB"/>
    <property type="match status" value="1"/>
</dbReference>
<dbReference type="InterPro" id="IPR032244">
    <property type="entry name" value="LapD_MoxY_N"/>
</dbReference>
<dbReference type="PANTHER" id="PTHR24421">
    <property type="entry name" value="NITRATE/NITRITE SENSOR PROTEIN NARX-RELATED"/>
    <property type="match status" value="1"/>
</dbReference>
<dbReference type="eggNOG" id="COG3850">
    <property type="taxonomic scope" value="Bacteria"/>
</dbReference>
<accession>A1WN25</accession>
<reference evidence="9" key="1">
    <citation type="submission" date="2006-12" db="EMBL/GenBank/DDBJ databases">
        <title>Complete sequence of chromosome 1 of Verminephrobacter eiseniae EF01-2.</title>
        <authorList>
            <person name="Copeland A."/>
            <person name="Lucas S."/>
            <person name="Lapidus A."/>
            <person name="Barry K."/>
            <person name="Detter J.C."/>
            <person name="Glavina del Rio T."/>
            <person name="Dalin E."/>
            <person name="Tice H."/>
            <person name="Pitluck S."/>
            <person name="Chertkov O."/>
            <person name="Brettin T."/>
            <person name="Bruce D."/>
            <person name="Han C."/>
            <person name="Tapia R."/>
            <person name="Gilna P."/>
            <person name="Schmutz J."/>
            <person name="Larimer F."/>
            <person name="Land M."/>
            <person name="Hauser L."/>
            <person name="Kyrpides N."/>
            <person name="Kim E."/>
            <person name="Stahl D."/>
            <person name="Richardson P."/>
        </authorList>
    </citation>
    <scope>NUCLEOTIDE SEQUENCE [LARGE SCALE GENOMIC DNA]</scope>
    <source>
        <strain evidence="9">EF01-2</strain>
    </source>
</reference>
<name>A1WN25_VEREI</name>
<dbReference type="InterPro" id="IPR003660">
    <property type="entry name" value="HAMP_dom"/>
</dbReference>
<dbReference type="CDD" id="cd06225">
    <property type="entry name" value="HAMP"/>
    <property type="match status" value="1"/>
</dbReference>
<dbReference type="GeneID" id="76461747"/>
<evidence type="ECO:0000256" key="4">
    <source>
        <dbReference type="ARBA" id="ARBA00022777"/>
    </source>
</evidence>
<dbReference type="STRING" id="391735.Veis_3302"/>
<sequence length="455" mass="49440">MRLKNRLALVIVLFLSTFVGCYSLLLLLEVPERANVETDGALPWVISLLPGHVDTSLRGAAAQRQALATLVHGFDGIRHVRVVLRAPDGALLARASSPAKPAPSWLVARLAGPKAATRKNVMDGKHVFAYFEVTPAASDELTELWADFVRGATLVAGLSLATMLLILWFTFHALKPLDRICAALRALAKGRQDARLPVFASPEMQEIAMSFNHMAERQAASNAERQALLRKLIDSEENTRRSVAHDLHDELSPYLVALQPLVRTMQLKCAQRPELSDFAATVDTLISHQSHILAKLRAILMGLHPPELETLGLRGAIERLAAQPLRSDDGREIDVVLDAGGDWLAFGPTLDVSVYRLILECLNNARRHATGTRVDIRFDTEAKVQGRAMLAIEVVNDFSPGHSGSGGGGLGVPGMRDRCVALGGSFAAGALHDDKVWCVRMHLPLDAAARNDSHV</sequence>
<organism evidence="8 9">
    <name type="scientific">Verminephrobacter eiseniae (strain EF01-2)</name>
    <dbReference type="NCBI Taxonomy" id="391735"/>
    <lineage>
        <taxon>Bacteria</taxon>
        <taxon>Pseudomonadati</taxon>
        <taxon>Pseudomonadota</taxon>
        <taxon>Betaproteobacteria</taxon>
        <taxon>Burkholderiales</taxon>
        <taxon>Comamonadaceae</taxon>
        <taxon>Verminephrobacter</taxon>
    </lineage>
</organism>
<dbReference type="HOGENOM" id="CLU_045360_0_0_4"/>
<feature type="domain" description="HAMP" evidence="7">
    <location>
        <begin position="171"/>
        <end position="223"/>
    </location>
</feature>
<evidence type="ECO:0000313" key="9">
    <source>
        <dbReference type="Proteomes" id="UP000000374"/>
    </source>
</evidence>
<dbReference type="SMART" id="SM00304">
    <property type="entry name" value="HAMP"/>
    <property type="match status" value="1"/>
</dbReference>
<evidence type="ECO:0000256" key="5">
    <source>
        <dbReference type="ARBA" id="ARBA00023012"/>
    </source>
</evidence>
<proteinExistence type="predicted"/>
<dbReference type="PROSITE" id="PS51257">
    <property type="entry name" value="PROKAR_LIPOPROTEIN"/>
    <property type="match status" value="1"/>
</dbReference>
<keyword evidence="5" id="KW-0902">Two-component regulatory system</keyword>
<keyword evidence="2" id="KW-0597">Phosphoprotein</keyword>
<keyword evidence="6" id="KW-1133">Transmembrane helix</keyword>
<dbReference type="RefSeq" id="WP_011811024.1">
    <property type="nucleotide sequence ID" value="NC_008786.1"/>
</dbReference>
<dbReference type="eggNOG" id="COG4585">
    <property type="taxonomic scope" value="Bacteria"/>
</dbReference>
<comment type="subcellular location">
    <subcellularLocation>
        <location evidence="1">Membrane</location>
    </subcellularLocation>
</comment>